<dbReference type="EMBL" id="CAXHTA020000020">
    <property type="protein sequence ID" value="CAL5229361.1"/>
    <property type="molecule type" value="Genomic_DNA"/>
</dbReference>
<evidence type="ECO:0000313" key="2">
    <source>
        <dbReference type="EMBL" id="CAL5229361.1"/>
    </source>
</evidence>
<evidence type="ECO:0000313" key="3">
    <source>
        <dbReference type="Proteomes" id="UP001497392"/>
    </source>
</evidence>
<sequence>MNHFQHQQAPRPNPTNIFPPIPHYGALFISGFSALSGGINQGFAVAVHQRPLAPVAVPLHQHPPLTRQSSGGLIPHENQSSHRQVPRPYLAEWHPHMAPHGGPDLESNAVPVQRYAAQHHRPPYLSQTWTYAPGSHLRIAPRPLLSPFAQLGSSQAVEQQGLLPPSVNLGRQVEGSLARVQNEGIAGEPDNTGHGADLDPNIDYNALLQLGTHMLDREGALPTDASSGGQHGGLPAGASNTAGHGAGPPHEYHSSAADQTLEQEGALPTGAMDIERLSDDFADMLSARSSGGSVAAFEQIQGMLVEELAPLLVDEEADAEPAQNQDVAEDATPKDMLGFL</sequence>
<feature type="region of interest" description="Disordered" evidence="1">
    <location>
        <begin position="318"/>
        <end position="340"/>
    </location>
</feature>
<reference evidence="2 3" key="1">
    <citation type="submission" date="2024-06" db="EMBL/GenBank/DDBJ databases">
        <authorList>
            <person name="Kraege A."/>
            <person name="Thomma B."/>
        </authorList>
    </citation>
    <scope>NUCLEOTIDE SEQUENCE [LARGE SCALE GENOMIC DNA]</scope>
</reference>
<protein>
    <submittedName>
        <fullName evidence="2">G12672 protein</fullName>
    </submittedName>
</protein>
<proteinExistence type="predicted"/>
<name>A0ABP1GF20_9CHLO</name>
<keyword evidence="3" id="KW-1185">Reference proteome</keyword>
<organism evidence="2 3">
    <name type="scientific">Coccomyxa viridis</name>
    <dbReference type="NCBI Taxonomy" id="1274662"/>
    <lineage>
        <taxon>Eukaryota</taxon>
        <taxon>Viridiplantae</taxon>
        <taxon>Chlorophyta</taxon>
        <taxon>core chlorophytes</taxon>
        <taxon>Trebouxiophyceae</taxon>
        <taxon>Trebouxiophyceae incertae sedis</taxon>
        <taxon>Coccomyxaceae</taxon>
        <taxon>Coccomyxa</taxon>
    </lineage>
</organism>
<gene>
    <name evidence="2" type="primary">g12672</name>
    <name evidence="2" type="ORF">VP750_LOCUS11267</name>
</gene>
<accession>A0ABP1GF20</accession>
<evidence type="ECO:0000256" key="1">
    <source>
        <dbReference type="SAM" id="MobiDB-lite"/>
    </source>
</evidence>
<comment type="caution">
    <text evidence="2">The sequence shown here is derived from an EMBL/GenBank/DDBJ whole genome shotgun (WGS) entry which is preliminary data.</text>
</comment>
<feature type="region of interest" description="Disordered" evidence="1">
    <location>
        <begin position="219"/>
        <end position="255"/>
    </location>
</feature>
<dbReference type="Proteomes" id="UP001497392">
    <property type="component" value="Unassembled WGS sequence"/>
</dbReference>